<dbReference type="GO" id="GO:0071555">
    <property type="term" value="P:cell wall organization"/>
    <property type="evidence" value="ECO:0007669"/>
    <property type="project" value="UniProtKB-KW"/>
</dbReference>
<dbReference type="InterPro" id="IPR011127">
    <property type="entry name" value="Dala_Dala_lig_N"/>
</dbReference>
<dbReference type="GO" id="GO:0008360">
    <property type="term" value="P:regulation of cell shape"/>
    <property type="evidence" value="ECO:0007669"/>
    <property type="project" value="UniProtKB-KW"/>
</dbReference>
<evidence type="ECO:0000256" key="1">
    <source>
        <dbReference type="ARBA" id="ARBA00001936"/>
    </source>
</evidence>
<dbReference type="PANTHER" id="PTHR23132:SF23">
    <property type="entry name" value="D-ALANINE--D-ALANINE LIGASE B"/>
    <property type="match status" value="1"/>
</dbReference>
<feature type="binding site" evidence="20">
    <location>
        <position position="278"/>
    </location>
    <ligand>
        <name>Mg(2+)</name>
        <dbReference type="ChEBI" id="CHEBI:18420"/>
        <label>2</label>
    </ligand>
</feature>
<dbReference type="GO" id="GO:0008716">
    <property type="term" value="F:D-alanine-D-alanine ligase activity"/>
    <property type="evidence" value="ECO:0007669"/>
    <property type="project" value="UniProtKB-UniRule"/>
</dbReference>
<comment type="caution">
    <text evidence="23">The sequence shown here is derived from an EMBL/GenBank/DDBJ whole genome shotgun (WGS) entry which is preliminary data.</text>
</comment>
<evidence type="ECO:0000256" key="11">
    <source>
        <dbReference type="ARBA" id="ARBA00022840"/>
    </source>
</evidence>
<keyword evidence="8 18" id="KW-0436">Ligase</keyword>
<dbReference type="PROSITE" id="PS00843">
    <property type="entry name" value="DALA_DALA_LIGASE_1"/>
    <property type="match status" value="1"/>
</dbReference>
<dbReference type="InterPro" id="IPR000291">
    <property type="entry name" value="D-Ala_lig_Van_CS"/>
</dbReference>
<dbReference type="GO" id="GO:0005737">
    <property type="term" value="C:cytoplasm"/>
    <property type="evidence" value="ECO:0007669"/>
    <property type="project" value="UniProtKB-SubCell"/>
</dbReference>
<dbReference type="InterPro" id="IPR016185">
    <property type="entry name" value="PreATP-grasp_dom_sf"/>
</dbReference>
<dbReference type="InterPro" id="IPR011761">
    <property type="entry name" value="ATP-grasp"/>
</dbReference>
<evidence type="ECO:0000256" key="18">
    <source>
        <dbReference type="HAMAP-Rule" id="MF_00047"/>
    </source>
</evidence>
<keyword evidence="10 21" id="KW-0547">Nucleotide-binding</keyword>
<evidence type="ECO:0000256" key="12">
    <source>
        <dbReference type="ARBA" id="ARBA00022842"/>
    </source>
</evidence>
<dbReference type="InterPro" id="IPR013815">
    <property type="entry name" value="ATP_grasp_subdomain_1"/>
</dbReference>
<evidence type="ECO:0000259" key="22">
    <source>
        <dbReference type="PROSITE" id="PS50975"/>
    </source>
</evidence>
<dbReference type="FunFam" id="3.30.470.20:FF:000008">
    <property type="entry name" value="D-alanine--D-alanine ligase"/>
    <property type="match status" value="1"/>
</dbReference>
<dbReference type="NCBIfam" id="TIGR01205">
    <property type="entry name" value="D_ala_D_alaTIGR"/>
    <property type="match status" value="1"/>
</dbReference>
<name>A0A316FI48_9GAMM</name>
<feature type="active site" evidence="19">
    <location>
        <position position="155"/>
    </location>
</feature>
<protein>
    <recommendedName>
        <fullName evidence="6 18">D-alanine--D-alanine ligase</fullName>
        <ecNumber evidence="6 18">6.3.2.4</ecNumber>
    </recommendedName>
    <alternativeName>
        <fullName evidence="18">D-Ala-D-Ala ligase</fullName>
    </alternativeName>
    <alternativeName>
        <fullName evidence="18">D-alanylalanine synthetase</fullName>
    </alternativeName>
</protein>
<evidence type="ECO:0000256" key="20">
    <source>
        <dbReference type="PIRSR" id="PIRSR039102-3"/>
    </source>
</evidence>
<dbReference type="SUPFAM" id="SSF56059">
    <property type="entry name" value="Glutathione synthetase ATP-binding domain-like"/>
    <property type="match status" value="1"/>
</dbReference>
<keyword evidence="15 20" id="KW-0464">Manganese</keyword>
<dbReference type="PROSITE" id="PS00844">
    <property type="entry name" value="DALA_DALA_LIGASE_2"/>
    <property type="match status" value="1"/>
</dbReference>
<reference evidence="23 24" key="1">
    <citation type="submission" date="2018-05" db="EMBL/GenBank/DDBJ databases">
        <title>Genomic Encyclopedia of Type Strains, Phase IV (KMG-IV): sequencing the most valuable type-strain genomes for metagenomic binning, comparative biology and taxonomic classification.</title>
        <authorList>
            <person name="Goeker M."/>
        </authorList>
    </citation>
    <scope>NUCLEOTIDE SEQUENCE [LARGE SCALE GENOMIC DNA]</scope>
    <source>
        <strain evidence="23 24">DSM 25350</strain>
    </source>
</reference>
<evidence type="ECO:0000256" key="16">
    <source>
        <dbReference type="ARBA" id="ARBA00023316"/>
    </source>
</evidence>
<evidence type="ECO:0000256" key="21">
    <source>
        <dbReference type="PROSITE-ProRule" id="PRU00409"/>
    </source>
</evidence>
<dbReference type="PIRSF" id="PIRSF039102">
    <property type="entry name" value="Ddl/VanB"/>
    <property type="match status" value="1"/>
</dbReference>
<comment type="cofactor">
    <cofactor evidence="1">
        <name>Mn(2+)</name>
        <dbReference type="ChEBI" id="CHEBI:29035"/>
    </cofactor>
</comment>
<proteinExistence type="inferred from homology"/>
<comment type="pathway">
    <text evidence="4 18">Cell wall biogenesis; peptidoglycan biosynthesis.</text>
</comment>
<evidence type="ECO:0000256" key="3">
    <source>
        <dbReference type="ARBA" id="ARBA00004496"/>
    </source>
</evidence>
<dbReference type="Gene3D" id="3.30.470.20">
    <property type="entry name" value="ATP-grasp fold, B domain"/>
    <property type="match status" value="1"/>
</dbReference>
<feature type="binding site" evidence="20">
    <location>
        <position position="276"/>
    </location>
    <ligand>
        <name>Mg(2+)</name>
        <dbReference type="ChEBI" id="CHEBI:18420"/>
        <label>1</label>
    </ligand>
</feature>
<dbReference type="SUPFAM" id="SSF52440">
    <property type="entry name" value="PreATP-grasp domain"/>
    <property type="match status" value="1"/>
</dbReference>
<dbReference type="AlphaFoldDB" id="A0A316FI48"/>
<evidence type="ECO:0000256" key="10">
    <source>
        <dbReference type="ARBA" id="ARBA00022741"/>
    </source>
</evidence>
<evidence type="ECO:0000256" key="2">
    <source>
        <dbReference type="ARBA" id="ARBA00003921"/>
    </source>
</evidence>
<keyword evidence="12 20" id="KW-0460">Magnesium</keyword>
<dbReference type="UniPathway" id="UPA00219"/>
<comment type="subcellular location">
    <subcellularLocation>
        <location evidence="3 18">Cytoplasm</location>
    </subcellularLocation>
</comment>
<feature type="domain" description="ATP-grasp" evidence="22">
    <location>
        <begin position="108"/>
        <end position="309"/>
    </location>
</feature>
<evidence type="ECO:0000256" key="17">
    <source>
        <dbReference type="ARBA" id="ARBA00047614"/>
    </source>
</evidence>
<feature type="active site" evidence="19">
    <location>
        <position position="22"/>
    </location>
</feature>
<dbReference type="Gene3D" id="3.30.1490.20">
    <property type="entry name" value="ATP-grasp fold, A domain"/>
    <property type="match status" value="1"/>
</dbReference>
<keyword evidence="14 18" id="KW-0573">Peptidoglycan synthesis</keyword>
<dbReference type="GO" id="GO:0009252">
    <property type="term" value="P:peptidoglycan biosynthetic process"/>
    <property type="evidence" value="ECO:0007669"/>
    <property type="project" value="UniProtKB-UniRule"/>
</dbReference>
<keyword evidence="13 18" id="KW-0133">Cell shape</keyword>
<comment type="function">
    <text evidence="2 18">Cell wall formation.</text>
</comment>
<dbReference type="EMBL" id="QGGU01000010">
    <property type="protein sequence ID" value="PWK47933.1"/>
    <property type="molecule type" value="Genomic_DNA"/>
</dbReference>
<evidence type="ECO:0000256" key="19">
    <source>
        <dbReference type="PIRSR" id="PIRSR039102-1"/>
    </source>
</evidence>
<evidence type="ECO:0000256" key="4">
    <source>
        <dbReference type="ARBA" id="ARBA00004752"/>
    </source>
</evidence>
<evidence type="ECO:0000313" key="23">
    <source>
        <dbReference type="EMBL" id="PWK47933.1"/>
    </source>
</evidence>
<evidence type="ECO:0000313" key="24">
    <source>
        <dbReference type="Proteomes" id="UP000245790"/>
    </source>
</evidence>
<evidence type="ECO:0000256" key="9">
    <source>
        <dbReference type="ARBA" id="ARBA00022723"/>
    </source>
</evidence>
<sequence length="312" mass="33999">MTDALNQQFGKVVVLLGGDSAEREISLRSGEAVIKGLKKMGIDAQAFDPKEQDLSQLKSKNITRVWNALHGRGGEDGRIQAALEFMGIQYTGSGVLGSAIAMDKWRSKMIWKAMGLPVADHVLVSEEFTVNEQSIRSIIAKLGPVVFVKPSHEGSSVGMSKASNVGELCRAIETARQYDSEVLVESFINGKEYTVAILNNTALPSISMVTPREFYDYEAKYQSSETEYFCPSGLSDEQESILGELALNAFAALGCSGWGRVDFIFDNNNQQFKLLEANTVPGMTESSLVPKAALHKGLSFEALTLEILKTSL</sequence>
<evidence type="ECO:0000256" key="14">
    <source>
        <dbReference type="ARBA" id="ARBA00022984"/>
    </source>
</evidence>
<keyword evidence="9 20" id="KW-0479">Metal-binding</keyword>
<dbReference type="InterPro" id="IPR011095">
    <property type="entry name" value="Dala_Dala_lig_C"/>
</dbReference>
<dbReference type="OrthoDB" id="9813261at2"/>
<dbReference type="PANTHER" id="PTHR23132">
    <property type="entry name" value="D-ALANINE--D-ALANINE LIGASE"/>
    <property type="match status" value="1"/>
</dbReference>
<dbReference type="Gene3D" id="3.40.50.20">
    <property type="match status" value="1"/>
</dbReference>
<dbReference type="Pfam" id="PF07478">
    <property type="entry name" value="Dala_Dala_lig_C"/>
    <property type="match status" value="1"/>
</dbReference>
<accession>A0A316FI48</accession>
<dbReference type="HAMAP" id="MF_00047">
    <property type="entry name" value="Dala_Dala_lig"/>
    <property type="match status" value="1"/>
</dbReference>
<dbReference type="InterPro" id="IPR005905">
    <property type="entry name" value="D_ala_D_ala"/>
</dbReference>
<evidence type="ECO:0000256" key="6">
    <source>
        <dbReference type="ARBA" id="ARBA00012216"/>
    </source>
</evidence>
<keyword evidence="11 21" id="KW-0067">ATP-binding</keyword>
<dbReference type="PROSITE" id="PS50975">
    <property type="entry name" value="ATP_GRASP"/>
    <property type="match status" value="1"/>
</dbReference>
<keyword evidence="24" id="KW-1185">Reference proteome</keyword>
<dbReference type="EC" id="6.3.2.4" evidence="6 18"/>
<dbReference type="GO" id="GO:0005524">
    <property type="term" value="F:ATP binding"/>
    <property type="evidence" value="ECO:0007669"/>
    <property type="project" value="UniProtKB-UniRule"/>
</dbReference>
<keyword evidence="7 18" id="KW-0963">Cytoplasm</keyword>
<dbReference type="GO" id="GO:0046872">
    <property type="term" value="F:metal ion binding"/>
    <property type="evidence" value="ECO:0007669"/>
    <property type="project" value="UniProtKB-KW"/>
</dbReference>
<evidence type="ECO:0000256" key="8">
    <source>
        <dbReference type="ARBA" id="ARBA00022598"/>
    </source>
</evidence>
<organism evidence="23 24">
    <name type="scientific">Pleionea mediterranea</name>
    <dbReference type="NCBI Taxonomy" id="523701"/>
    <lineage>
        <taxon>Bacteria</taxon>
        <taxon>Pseudomonadati</taxon>
        <taxon>Pseudomonadota</taxon>
        <taxon>Gammaproteobacteria</taxon>
        <taxon>Oceanospirillales</taxon>
        <taxon>Pleioneaceae</taxon>
        <taxon>Pleionea</taxon>
    </lineage>
</organism>
<dbReference type="RefSeq" id="WP_109764465.1">
    <property type="nucleotide sequence ID" value="NZ_QGGU01000010.1"/>
</dbReference>
<evidence type="ECO:0000256" key="5">
    <source>
        <dbReference type="ARBA" id="ARBA00010871"/>
    </source>
</evidence>
<keyword evidence="16 18" id="KW-0961">Cell wall biogenesis/degradation</keyword>
<comment type="catalytic activity">
    <reaction evidence="17 18">
        <text>2 D-alanine + ATP = D-alanyl-D-alanine + ADP + phosphate + H(+)</text>
        <dbReference type="Rhea" id="RHEA:11224"/>
        <dbReference type="ChEBI" id="CHEBI:15378"/>
        <dbReference type="ChEBI" id="CHEBI:30616"/>
        <dbReference type="ChEBI" id="CHEBI:43474"/>
        <dbReference type="ChEBI" id="CHEBI:57416"/>
        <dbReference type="ChEBI" id="CHEBI:57822"/>
        <dbReference type="ChEBI" id="CHEBI:456216"/>
        <dbReference type="EC" id="6.3.2.4"/>
    </reaction>
</comment>
<comment type="similarity">
    <text evidence="5 18">Belongs to the D-alanine--D-alanine ligase family.</text>
</comment>
<comment type="cofactor">
    <cofactor evidence="20">
        <name>Mg(2+)</name>
        <dbReference type="ChEBI" id="CHEBI:18420"/>
    </cofactor>
    <cofactor evidence="20">
        <name>Mn(2+)</name>
        <dbReference type="ChEBI" id="CHEBI:29035"/>
    </cofactor>
    <text evidence="20">Binds 2 magnesium or manganese ions per subunit.</text>
</comment>
<dbReference type="NCBIfam" id="NF002378">
    <property type="entry name" value="PRK01372.1"/>
    <property type="match status" value="1"/>
</dbReference>
<feature type="binding site" evidence="20">
    <location>
        <position position="276"/>
    </location>
    <ligand>
        <name>Mg(2+)</name>
        <dbReference type="ChEBI" id="CHEBI:18420"/>
        <label>2</label>
    </ligand>
</feature>
<dbReference type="Pfam" id="PF01820">
    <property type="entry name" value="Dala_Dala_lig_N"/>
    <property type="match status" value="1"/>
</dbReference>
<evidence type="ECO:0000256" key="7">
    <source>
        <dbReference type="ARBA" id="ARBA00022490"/>
    </source>
</evidence>
<dbReference type="Proteomes" id="UP000245790">
    <property type="component" value="Unassembled WGS sequence"/>
</dbReference>
<feature type="active site" evidence="19">
    <location>
        <position position="287"/>
    </location>
</feature>
<feature type="binding site" evidence="20">
    <location>
        <position position="262"/>
    </location>
    <ligand>
        <name>Mg(2+)</name>
        <dbReference type="ChEBI" id="CHEBI:18420"/>
        <label>1</label>
    </ligand>
</feature>
<evidence type="ECO:0000256" key="15">
    <source>
        <dbReference type="ARBA" id="ARBA00023211"/>
    </source>
</evidence>
<dbReference type="FunFam" id="3.40.50.20:FF:000013">
    <property type="entry name" value="D-alanine--D-alanine ligase"/>
    <property type="match status" value="1"/>
</dbReference>
<evidence type="ECO:0000256" key="13">
    <source>
        <dbReference type="ARBA" id="ARBA00022960"/>
    </source>
</evidence>
<gene>
    <name evidence="18" type="primary">ddl</name>
    <name evidence="23" type="ORF">C8D97_110148</name>
</gene>